<evidence type="ECO:0000313" key="1">
    <source>
        <dbReference type="EMBL" id="CAB9528836.1"/>
    </source>
</evidence>
<dbReference type="AlphaFoldDB" id="A0A9N8HWX8"/>
<sequence>MSSRHHHDYSLGDVSSSSWQELSFASAHSSCGNEMCPCNSTTFCQDVCPYTDNSNMMASTGDKVFYEENQAGLTSLPGSLLPYLGSFLSVNDSTSMAMANRHLYQETRWYQSDNNASVHCFQRSAVVFQLVREARLPLVDEIKSSLQPYKFLFQSPLYGTIQVDLAIVHQPPGGYEPGTRILQRSFPDNESLSGNEDWKNLRMRVNIQKRFPNDHPRDDNQRATTTPKTIFRFDESIPRCTIYFESKYISRQWKAGHLGYLLRLCATRAAMLKTPQEGRDVGCMPVPNVDDVVTKLQAALRKHIIRDVGMSKDSE</sequence>
<gene>
    <name evidence="1" type="ORF">SEMRO_2333_G323700.1</name>
</gene>
<dbReference type="EMBL" id="CAICTM010002331">
    <property type="protein sequence ID" value="CAB9528836.1"/>
    <property type="molecule type" value="Genomic_DNA"/>
</dbReference>
<reference evidence="1" key="1">
    <citation type="submission" date="2020-06" db="EMBL/GenBank/DDBJ databases">
        <authorList>
            <consortium name="Plant Systems Biology data submission"/>
        </authorList>
    </citation>
    <scope>NUCLEOTIDE SEQUENCE</scope>
    <source>
        <strain evidence="1">D6</strain>
    </source>
</reference>
<comment type="caution">
    <text evidence="1">The sequence shown here is derived from an EMBL/GenBank/DDBJ whole genome shotgun (WGS) entry which is preliminary data.</text>
</comment>
<dbReference type="Proteomes" id="UP001153069">
    <property type="component" value="Unassembled WGS sequence"/>
</dbReference>
<protein>
    <submittedName>
        <fullName evidence="1">Uncharacterized protein</fullName>
    </submittedName>
</protein>
<name>A0A9N8HWX8_9STRA</name>
<proteinExistence type="predicted"/>
<accession>A0A9N8HWX8</accession>
<organism evidence="1 2">
    <name type="scientific">Seminavis robusta</name>
    <dbReference type="NCBI Taxonomy" id="568900"/>
    <lineage>
        <taxon>Eukaryota</taxon>
        <taxon>Sar</taxon>
        <taxon>Stramenopiles</taxon>
        <taxon>Ochrophyta</taxon>
        <taxon>Bacillariophyta</taxon>
        <taxon>Bacillariophyceae</taxon>
        <taxon>Bacillariophycidae</taxon>
        <taxon>Naviculales</taxon>
        <taxon>Naviculaceae</taxon>
        <taxon>Seminavis</taxon>
    </lineage>
</organism>
<keyword evidence="2" id="KW-1185">Reference proteome</keyword>
<evidence type="ECO:0000313" key="2">
    <source>
        <dbReference type="Proteomes" id="UP001153069"/>
    </source>
</evidence>